<accession>A0A080Z9G2</accession>
<proteinExistence type="predicted"/>
<reference evidence="1 2" key="1">
    <citation type="submission" date="2013-11" db="EMBL/GenBank/DDBJ databases">
        <title>The Genome Sequence of Phytophthora parasitica P1976.</title>
        <authorList>
            <consortium name="The Broad Institute Genomics Platform"/>
            <person name="Russ C."/>
            <person name="Tyler B."/>
            <person name="Panabieres F."/>
            <person name="Shan W."/>
            <person name="Tripathy S."/>
            <person name="Grunwald N."/>
            <person name="Machado M."/>
            <person name="Johnson C.S."/>
            <person name="Walker B."/>
            <person name="Young S."/>
            <person name="Zeng Q."/>
            <person name="Gargeya S."/>
            <person name="Fitzgerald M."/>
            <person name="Haas B."/>
            <person name="Abouelleil A."/>
            <person name="Allen A.W."/>
            <person name="Alvarado L."/>
            <person name="Arachchi H.M."/>
            <person name="Berlin A.M."/>
            <person name="Chapman S.B."/>
            <person name="Gainer-Dewar J."/>
            <person name="Goldberg J."/>
            <person name="Griggs A."/>
            <person name="Gujja S."/>
            <person name="Hansen M."/>
            <person name="Howarth C."/>
            <person name="Imamovic A."/>
            <person name="Ireland A."/>
            <person name="Larimer J."/>
            <person name="McCowan C."/>
            <person name="Murphy C."/>
            <person name="Pearson M."/>
            <person name="Poon T.W."/>
            <person name="Priest M."/>
            <person name="Roberts A."/>
            <person name="Saif S."/>
            <person name="Shea T."/>
            <person name="Sisk P."/>
            <person name="Sykes S."/>
            <person name="Wortman J."/>
            <person name="Nusbaum C."/>
            <person name="Birren B."/>
        </authorList>
    </citation>
    <scope>NUCLEOTIDE SEQUENCE [LARGE SCALE GENOMIC DNA]</scope>
    <source>
        <strain evidence="1 2">P1976</strain>
    </source>
</reference>
<evidence type="ECO:0000313" key="2">
    <source>
        <dbReference type="Proteomes" id="UP000028582"/>
    </source>
</evidence>
<dbReference type="EMBL" id="ANJA01003512">
    <property type="protein sequence ID" value="ETO63273.1"/>
    <property type="molecule type" value="Genomic_DNA"/>
</dbReference>
<dbReference type="OrthoDB" id="10278450at2759"/>
<evidence type="ECO:0000313" key="1">
    <source>
        <dbReference type="EMBL" id="ETO63273.1"/>
    </source>
</evidence>
<name>A0A080Z9G2_PHYNI</name>
<dbReference type="Proteomes" id="UP000028582">
    <property type="component" value="Unassembled WGS sequence"/>
</dbReference>
<comment type="caution">
    <text evidence="1">The sequence shown here is derived from an EMBL/GenBank/DDBJ whole genome shotgun (WGS) entry which is preliminary data.</text>
</comment>
<protein>
    <submittedName>
        <fullName evidence="1">Uncharacterized protein</fullName>
    </submittedName>
</protein>
<dbReference type="AlphaFoldDB" id="A0A080Z9G2"/>
<sequence length="267" mass="29830">MDVVADIDNESSVKPRQERRRYSVSIATKQGVATTVFADLEWDENGRCALSGACKDRETLTLSTLKEILESLHEDASIHLVMVRKLKEAYFVNVAPPVWTEPAPTATMDSTEVKLQDGSLTRSGNKRKFPANISVISGTESNRKRSCNVKINASQCGLTIQSSAQGELEAKDVIVQNEESKIKVKTESPFDFLKRVKLEFADFYCVSERDELSEFEELMQAKSSADGVSLKEQEKRGRGKLILLLELGIQTPGKNGEKKNSRLNKWK</sequence>
<gene>
    <name evidence="1" type="ORF">F444_18987</name>
</gene>
<organism evidence="1 2">
    <name type="scientific">Phytophthora nicotianae P1976</name>
    <dbReference type="NCBI Taxonomy" id="1317066"/>
    <lineage>
        <taxon>Eukaryota</taxon>
        <taxon>Sar</taxon>
        <taxon>Stramenopiles</taxon>
        <taxon>Oomycota</taxon>
        <taxon>Peronosporomycetes</taxon>
        <taxon>Peronosporales</taxon>
        <taxon>Peronosporaceae</taxon>
        <taxon>Phytophthora</taxon>
    </lineage>
</organism>